<protein>
    <submittedName>
        <fullName evidence="2">Transaldolase</fullName>
        <ecNumber evidence="2">2.2.1.2</ecNumber>
    </submittedName>
</protein>
<dbReference type="EC" id="2.2.1.2" evidence="2"/>
<proteinExistence type="predicted"/>
<feature type="compositionally biased region" description="Gly residues" evidence="1">
    <location>
        <begin position="1"/>
        <end position="14"/>
    </location>
</feature>
<dbReference type="AlphaFoldDB" id="A0A6J4VMQ9"/>
<dbReference type="GO" id="GO:0004801">
    <property type="term" value="F:transaldolase activity"/>
    <property type="evidence" value="ECO:0007669"/>
    <property type="project" value="UniProtKB-EC"/>
</dbReference>
<evidence type="ECO:0000256" key="1">
    <source>
        <dbReference type="SAM" id="MobiDB-lite"/>
    </source>
</evidence>
<dbReference type="EMBL" id="CADCWF010000341">
    <property type="protein sequence ID" value="CAA9580484.1"/>
    <property type="molecule type" value="Genomic_DNA"/>
</dbReference>
<keyword evidence="2" id="KW-0808">Transferase</keyword>
<organism evidence="2">
    <name type="scientific">uncultured Thermomicrobiales bacterium</name>
    <dbReference type="NCBI Taxonomy" id="1645740"/>
    <lineage>
        <taxon>Bacteria</taxon>
        <taxon>Pseudomonadati</taxon>
        <taxon>Thermomicrobiota</taxon>
        <taxon>Thermomicrobia</taxon>
        <taxon>Thermomicrobiales</taxon>
        <taxon>environmental samples</taxon>
    </lineage>
</organism>
<feature type="non-terminal residue" evidence="2">
    <location>
        <position position="155"/>
    </location>
</feature>
<feature type="compositionally biased region" description="Basic residues" evidence="1">
    <location>
        <begin position="33"/>
        <end position="42"/>
    </location>
</feature>
<feature type="region of interest" description="Disordered" evidence="1">
    <location>
        <begin position="1"/>
        <end position="155"/>
    </location>
</feature>
<feature type="compositionally biased region" description="Basic residues" evidence="1">
    <location>
        <begin position="84"/>
        <end position="99"/>
    </location>
</feature>
<reference evidence="2" key="1">
    <citation type="submission" date="2020-02" db="EMBL/GenBank/DDBJ databases">
        <authorList>
            <person name="Meier V. D."/>
        </authorList>
    </citation>
    <scope>NUCLEOTIDE SEQUENCE</scope>
    <source>
        <strain evidence="2">AVDCRST_MAG59</strain>
    </source>
</reference>
<sequence>RPGAGGAEGQGGGRQRQARLRTVRGDLPLRAVRPARRRRRQRPAPALGQHLGQEPGLPRRALRRGADRPRHRQHDAAADDRGVPRPRRRRPHGRHRPGRRAADLGRAGRGGDRPRGRDGPARRRRHRHLRQELRRPDRRRRGQAGPDGGGDRRGL</sequence>
<feature type="non-terminal residue" evidence="2">
    <location>
        <position position="1"/>
    </location>
</feature>
<accession>A0A6J4VMQ9</accession>
<feature type="compositionally biased region" description="Basic and acidic residues" evidence="1">
    <location>
        <begin position="109"/>
        <end position="121"/>
    </location>
</feature>
<name>A0A6J4VMQ9_9BACT</name>
<evidence type="ECO:0000313" key="2">
    <source>
        <dbReference type="EMBL" id="CAA9580484.1"/>
    </source>
</evidence>
<feature type="compositionally biased region" description="Basic and acidic residues" evidence="1">
    <location>
        <begin position="64"/>
        <end position="83"/>
    </location>
</feature>
<gene>
    <name evidence="2" type="ORF">AVDCRST_MAG59-4678</name>
</gene>